<comment type="PTM">
    <text evidence="7">Methylated by PrmC. Methylation increases the termination efficiency of RF1.</text>
</comment>
<keyword evidence="4 7" id="KW-0488">Methylation</keyword>
<evidence type="ECO:0000313" key="10">
    <source>
        <dbReference type="EMBL" id="AXK84079.1"/>
    </source>
</evidence>
<evidence type="ECO:0000256" key="6">
    <source>
        <dbReference type="ARBA" id="ARBA00022917"/>
    </source>
</evidence>
<dbReference type="InterPro" id="IPR050057">
    <property type="entry name" value="Prokaryotic/Mito_RF"/>
</dbReference>
<evidence type="ECO:0000256" key="5">
    <source>
        <dbReference type="ARBA" id="ARBA00022490"/>
    </source>
</evidence>
<keyword evidence="6 7" id="KW-0648">Protein biosynthesis</keyword>
<dbReference type="Pfam" id="PF03462">
    <property type="entry name" value="PCRF"/>
    <property type="match status" value="1"/>
</dbReference>
<dbReference type="SUPFAM" id="SSF75620">
    <property type="entry name" value="Release factor"/>
    <property type="match status" value="1"/>
</dbReference>
<evidence type="ECO:0000313" key="11">
    <source>
        <dbReference type="Proteomes" id="UP000254889"/>
    </source>
</evidence>
<evidence type="ECO:0000259" key="9">
    <source>
        <dbReference type="PROSITE" id="PS00745"/>
    </source>
</evidence>
<dbReference type="InterPro" id="IPR045853">
    <property type="entry name" value="Pep_chain_release_fac_I_sf"/>
</dbReference>
<dbReference type="GO" id="GO:0005829">
    <property type="term" value="C:cytosol"/>
    <property type="evidence" value="ECO:0007669"/>
    <property type="project" value="UniProtKB-ARBA"/>
</dbReference>
<dbReference type="PROSITE" id="PS00745">
    <property type="entry name" value="RF_PROK_I"/>
    <property type="match status" value="1"/>
</dbReference>
<dbReference type="Gene3D" id="6.10.140.1950">
    <property type="match status" value="1"/>
</dbReference>
<dbReference type="FunFam" id="3.30.70.1660:FF:000002">
    <property type="entry name" value="Peptide chain release factor 1"/>
    <property type="match status" value="1"/>
</dbReference>
<dbReference type="Gene3D" id="3.30.160.20">
    <property type="match status" value="1"/>
</dbReference>
<dbReference type="Proteomes" id="UP000254889">
    <property type="component" value="Chromosome"/>
</dbReference>
<protein>
    <recommendedName>
        <fullName evidence="7 8">Peptide chain release factor 1</fullName>
        <shortName evidence="7">RF-1</shortName>
    </recommendedName>
</protein>
<dbReference type="NCBIfam" id="TIGR00019">
    <property type="entry name" value="prfA"/>
    <property type="match status" value="1"/>
</dbReference>
<dbReference type="OrthoDB" id="9806673at2"/>
<name>A0A346A4I2_9HYPH</name>
<reference evidence="10 11" key="1">
    <citation type="submission" date="2018-07" db="EMBL/GenBank/DDBJ databases">
        <authorList>
            <person name="Quirk P.G."/>
            <person name="Krulwich T.A."/>
        </authorList>
    </citation>
    <scope>NUCLEOTIDE SEQUENCE [LARGE SCALE GENOMIC DNA]</scope>
    <source>
        <strain evidence="10 11">CC-BB4</strain>
    </source>
</reference>
<dbReference type="SMART" id="SM00937">
    <property type="entry name" value="PCRF"/>
    <property type="match status" value="1"/>
</dbReference>
<dbReference type="InterPro" id="IPR000352">
    <property type="entry name" value="Pep_chain_release_fac_I"/>
</dbReference>
<dbReference type="KEGG" id="ptaw:DW352_16915"/>
<dbReference type="PANTHER" id="PTHR43804:SF7">
    <property type="entry name" value="LD18447P"/>
    <property type="match status" value="1"/>
</dbReference>
<feature type="domain" description="Prokaryotic-type class I peptide chain release factors" evidence="9">
    <location>
        <begin position="236"/>
        <end position="252"/>
    </location>
</feature>
<dbReference type="PANTHER" id="PTHR43804">
    <property type="entry name" value="LD18447P"/>
    <property type="match status" value="1"/>
</dbReference>
<dbReference type="AlphaFoldDB" id="A0A346A4I2"/>
<evidence type="ECO:0000256" key="7">
    <source>
        <dbReference type="HAMAP-Rule" id="MF_00093"/>
    </source>
</evidence>
<keyword evidence="5 7" id="KW-0963">Cytoplasm</keyword>
<dbReference type="FunFam" id="3.30.70.1660:FF:000004">
    <property type="entry name" value="Peptide chain release factor 1"/>
    <property type="match status" value="1"/>
</dbReference>
<feature type="modified residue" description="N5-methylglutamine" evidence="7">
    <location>
        <position position="243"/>
    </location>
</feature>
<dbReference type="HAMAP" id="MF_00093">
    <property type="entry name" value="Rel_fac_1"/>
    <property type="match status" value="1"/>
</dbReference>
<evidence type="ECO:0000256" key="8">
    <source>
        <dbReference type="NCBIfam" id="TIGR00019"/>
    </source>
</evidence>
<dbReference type="Pfam" id="PF00472">
    <property type="entry name" value="RF-1"/>
    <property type="match status" value="1"/>
</dbReference>
<dbReference type="EMBL" id="CP031417">
    <property type="protein sequence ID" value="AXK84079.1"/>
    <property type="molecule type" value="Genomic_DNA"/>
</dbReference>
<evidence type="ECO:0000256" key="4">
    <source>
        <dbReference type="ARBA" id="ARBA00022481"/>
    </source>
</evidence>
<sequence>MTVDRKFTLASLPEHRLDALLSRHAMLERELATNLSPDDYVKSSREFSELGPVVSAIKAYRATTAEIADLDAMMNDSSVDAEMRNMAAAEKPALQEKREKLEHDIRIALLPKDAMDDHSAILEIRAGTGGDEAALFAGDLFRMYERYAAKQGWKTEIMSMSEGTKGGFKEIVASVQGRGVFAKLKFESGVHRVQRVPDTEASGRVHTSAATVAVLPEVEDVDIDIDEKDLKIDTMRAQGAGGQHVNKTESAIRITHIPSGIVVYVQEERSQHKNKARAMTMLRARLYDQERTKLDSARAAERRGQIGSGDRSERIRTYNFPQGRVTDHRINLTLYKLPQVMEGEALGELIDALVTEHQAELLAAEGAA</sequence>
<dbReference type="GO" id="GO:0016149">
    <property type="term" value="F:translation release factor activity, codon specific"/>
    <property type="evidence" value="ECO:0007669"/>
    <property type="project" value="UniProtKB-UniRule"/>
</dbReference>
<comment type="similarity">
    <text evidence="3 7">Belongs to the prokaryotic/mitochondrial release factor family.</text>
</comment>
<dbReference type="InterPro" id="IPR004373">
    <property type="entry name" value="RF-1"/>
</dbReference>
<dbReference type="InterPro" id="IPR005139">
    <property type="entry name" value="PCRF"/>
</dbReference>
<comment type="subcellular location">
    <subcellularLocation>
        <location evidence="2 7">Cytoplasm</location>
    </subcellularLocation>
</comment>
<accession>A0A346A4I2</accession>
<gene>
    <name evidence="7 10" type="primary">prfA</name>
    <name evidence="10" type="ORF">DW352_16915</name>
</gene>
<organism evidence="10 11">
    <name type="scientific">Pseudolabrys taiwanensis</name>
    <dbReference type="NCBI Taxonomy" id="331696"/>
    <lineage>
        <taxon>Bacteria</taxon>
        <taxon>Pseudomonadati</taxon>
        <taxon>Pseudomonadota</taxon>
        <taxon>Alphaproteobacteria</taxon>
        <taxon>Hyphomicrobiales</taxon>
        <taxon>Xanthobacteraceae</taxon>
        <taxon>Pseudolabrys</taxon>
    </lineage>
</organism>
<dbReference type="FunFam" id="3.30.160.20:FF:000004">
    <property type="entry name" value="Peptide chain release factor 1"/>
    <property type="match status" value="1"/>
</dbReference>
<evidence type="ECO:0000256" key="3">
    <source>
        <dbReference type="ARBA" id="ARBA00010835"/>
    </source>
</evidence>
<keyword evidence="11" id="KW-1185">Reference proteome</keyword>
<proteinExistence type="inferred from homology"/>
<comment type="function">
    <text evidence="1 7">Peptide chain release factor 1 directs the termination of translation in response to the peptide chain termination codons UAG and UAA.</text>
</comment>
<evidence type="ECO:0000256" key="2">
    <source>
        <dbReference type="ARBA" id="ARBA00004496"/>
    </source>
</evidence>
<evidence type="ECO:0000256" key="1">
    <source>
        <dbReference type="ARBA" id="ARBA00002986"/>
    </source>
</evidence>
<dbReference type="NCBIfam" id="NF001859">
    <property type="entry name" value="PRK00591.1"/>
    <property type="match status" value="1"/>
</dbReference>
<dbReference type="Gene3D" id="3.30.70.1660">
    <property type="match status" value="1"/>
</dbReference>